<dbReference type="PROSITE" id="PS51257">
    <property type="entry name" value="PROKAR_LIPOPROTEIN"/>
    <property type="match status" value="1"/>
</dbReference>
<comment type="caution">
    <text evidence="2">The sequence shown here is derived from an EMBL/GenBank/DDBJ whole genome shotgun (WGS) entry which is preliminary data.</text>
</comment>
<dbReference type="Pfam" id="PF03724">
    <property type="entry name" value="META"/>
    <property type="match status" value="1"/>
</dbReference>
<organism evidence="2 3">
    <name type="scientific">Oceanisphaera psychrotolerans</name>
    <dbReference type="NCBI Taxonomy" id="1414654"/>
    <lineage>
        <taxon>Bacteria</taxon>
        <taxon>Pseudomonadati</taxon>
        <taxon>Pseudomonadota</taxon>
        <taxon>Gammaproteobacteria</taxon>
        <taxon>Aeromonadales</taxon>
        <taxon>Aeromonadaceae</taxon>
        <taxon>Oceanisphaera</taxon>
    </lineage>
</organism>
<evidence type="ECO:0000313" key="3">
    <source>
        <dbReference type="Proteomes" id="UP000243073"/>
    </source>
</evidence>
<dbReference type="RefSeq" id="WP_071472362.1">
    <property type="nucleotide sequence ID" value="NZ_MDKE01000014.1"/>
</dbReference>
<accession>A0A1J4QEU2</accession>
<reference evidence="2 3" key="1">
    <citation type="submission" date="2016-07" db="EMBL/GenBank/DDBJ databases">
        <title>Draft Genome Sequence of Oceanisphaera psychrotolerans, isolated from coastal sediment samples.</title>
        <authorList>
            <person name="Zhuo S."/>
            <person name="Ruan Z."/>
        </authorList>
    </citation>
    <scope>NUCLEOTIDE SEQUENCE [LARGE SCALE GENOMIC DNA]</scope>
    <source>
        <strain evidence="2 3">LAM-WHM-ZC</strain>
    </source>
</reference>
<proteinExistence type="predicted"/>
<dbReference type="AlphaFoldDB" id="A0A1J4QEU2"/>
<dbReference type="Gene3D" id="2.40.128.270">
    <property type="match status" value="1"/>
</dbReference>
<protein>
    <submittedName>
        <fullName evidence="2">Heat-shock protein HslJ</fullName>
    </submittedName>
</protein>
<dbReference type="EMBL" id="MDKE01000014">
    <property type="protein sequence ID" value="OIN11018.1"/>
    <property type="molecule type" value="Genomic_DNA"/>
</dbReference>
<dbReference type="OrthoDB" id="5600341at2"/>
<dbReference type="Proteomes" id="UP000243073">
    <property type="component" value="Unassembled WGS sequence"/>
</dbReference>
<keyword evidence="3" id="KW-1185">Reference proteome</keyword>
<dbReference type="InterPro" id="IPR053147">
    <property type="entry name" value="Hsp_HslJ-like"/>
</dbReference>
<feature type="domain" description="DUF306" evidence="1">
    <location>
        <begin position="25"/>
        <end position="125"/>
    </location>
</feature>
<name>A0A1J4QEU2_9GAMM</name>
<sequence>MKTTIAATTALLLTACSGGLKVVESDLQHHHWNLAAINGVAVNAELNSDLEIGEHFTINGMAGCNRFFGSATLEQNRLQADPLASTKMACDPEAQKVETAVLQTLSEGATVNNEGRQLELVGEQYTLTYQLADRMN</sequence>
<dbReference type="InterPro" id="IPR005184">
    <property type="entry name" value="DUF306_Meta_HslJ"/>
</dbReference>
<evidence type="ECO:0000259" key="1">
    <source>
        <dbReference type="Pfam" id="PF03724"/>
    </source>
</evidence>
<dbReference type="PANTHER" id="PTHR35535">
    <property type="entry name" value="HEAT SHOCK PROTEIN HSLJ"/>
    <property type="match status" value="1"/>
</dbReference>
<dbReference type="STRING" id="1414654.BFR47_12645"/>
<gene>
    <name evidence="2" type="ORF">BFR47_12645</name>
</gene>
<dbReference type="PANTHER" id="PTHR35535:SF1">
    <property type="entry name" value="HEAT SHOCK PROTEIN HSLJ"/>
    <property type="match status" value="1"/>
</dbReference>
<dbReference type="InterPro" id="IPR038670">
    <property type="entry name" value="HslJ-like_sf"/>
</dbReference>
<evidence type="ECO:0000313" key="2">
    <source>
        <dbReference type="EMBL" id="OIN11018.1"/>
    </source>
</evidence>